<gene>
    <name evidence="1" type="ORF">BJ138DRAFT_520860</name>
</gene>
<dbReference type="EMBL" id="MU267920">
    <property type="protein sequence ID" value="KAH7907270.1"/>
    <property type="molecule type" value="Genomic_DNA"/>
</dbReference>
<evidence type="ECO:0000313" key="2">
    <source>
        <dbReference type="Proteomes" id="UP000790377"/>
    </source>
</evidence>
<organism evidence="1 2">
    <name type="scientific">Hygrophoropsis aurantiaca</name>
    <dbReference type="NCBI Taxonomy" id="72124"/>
    <lineage>
        <taxon>Eukaryota</taxon>
        <taxon>Fungi</taxon>
        <taxon>Dikarya</taxon>
        <taxon>Basidiomycota</taxon>
        <taxon>Agaricomycotina</taxon>
        <taxon>Agaricomycetes</taxon>
        <taxon>Agaricomycetidae</taxon>
        <taxon>Boletales</taxon>
        <taxon>Coniophorineae</taxon>
        <taxon>Hygrophoropsidaceae</taxon>
        <taxon>Hygrophoropsis</taxon>
    </lineage>
</organism>
<comment type="caution">
    <text evidence="1">The sequence shown here is derived from an EMBL/GenBank/DDBJ whole genome shotgun (WGS) entry which is preliminary data.</text>
</comment>
<dbReference type="Proteomes" id="UP000790377">
    <property type="component" value="Unassembled WGS sequence"/>
</dbReference>
<evidence type="ECO:0000313" key="1">
    <source>
        <dbReference type="EMBL" id="KAH7907270.1"/>
    </source>
</evidence>
<reference evidence="1" key="1">
    <citation type="journal article" date="2021" name="New Phytol.">
        <title>Evolutionary innovations through gain and loss of genes in the ectomycorrhizal Boletales.</title>
        <authorList>
            <person name="Wu G."/>
            <person name="Miyauchi S."/>
            <person name="Morin E."/>
            <person name="Kuo A."/>
            <person name="Drula E."/>
            <person name="Varga T."/>
            <person name="Kohler A."/>
            <person name="Feng B."/>
            <person name="Cao Y."/>
            <person name="Lipzen A."/>
            <person name="Daum C."/>
            <person name="Hundley H."/>
            <person name="Pangilinan J."/>
            <person name="Johnson J."/>
            <person name="Barry K."/>
            <person name="LaButti K."/>
            <person name="Ng V."/>
            <person name="Ahrendt S."/>
            <person name="Min B."/>
            <person name="Choi I.G."/>
            <person name="Park H."/>
            <person name="Plett J.M."/>
            <person name="Magnuson J."/>
            <person name="Spatafora J.W."/>
            <person name="Nagy L.G."/>
            <person name="Henrissat B."/>
            <person name="Grigoriev I.V."/>
            <person name="Yang Z.L."/>
            <person name="Xu J."/>
            <person name="Martin F.M."/>
        </authorList>
    </citation>
    <scope>NUCLEOTIDE SEQUENCE</scope>
    <source>
        <strain evidence="1">ATCC 28755</strain>
    </source>
</reference>
<proteinExistence type="predicted"/>
<sequence length="213" mass="23885">MVFHPGGIPRFSSQVAVFPDDKLGVVALANTETSGLAMTQIVDKVMSAVLPVTIPLSTGPSMMPPPPPQDRDAQTIVHTILPLEKYAGIYGSPGYGDLRLCGSAGQLDYCKKVVGDYALVKFALGRKTDSRFQPIAKWDNFRARNVRMEHRSGDSFSAKFETLFPQGYGANTTAFDFDNERHAPPRHHRYLRRGRRCRYWTRFIWDGRSDVGY</sequence>
<name>A0ACB8A157_9AGAM</name>
<keyword evidence="2" id="KW-1185">Reference proteome</keyword>
<protein>
    <submittedName>
        <fullName evidence="1">Uncharacterized protein</fullName>
    </submittedName>
</protein>
<accession>A0ACB8A157</accession>